<protein>
    <submittedName>
        <fullName evidence="3">Uncharacterized protein</fullName>
    </submittedName>
</protein>
<keyword evidence="4" id="KW-1185">Reference proteome</keyword>
<feature type="compositionally biased region" description="Basic and acidic residues" evidence="1">
    <location>
        <begin position="147"/>
        <end position="166"/>
    </location>
</feature>
<name>A0A517SNM4_9BACT</name>
<dbReference type="RefSeq" id="WP_145268402.1">
    <property type="nucleotide sequence ID" value="NZ_CP036272.1"/>
</dbReference>
<organism evidence="3 4">
    <name type="scientific">Stieleria bergensis</name>
    <dbReference type="NCBI Taxonomy" id="2528025"/>
    <lineage>
        <taxon>Bacteria</taxon>
        <taxon>Pseudomonadati</taxon>
        <taxon>Planctomycetota</taxon>
        <taxon>Planctomycetia</taxon>
        <taxon>Pirellulales</taxon>
        <taxon>Pirellulaceae</taxon>
        <taxon>Stieleria</taxon>
    </lineage>
</organism>
<dbReference type="EMBL" id="CP036272">
    <property type="protein sequence ID" value="QDT57735.1"/>
    <property type="molecule type" value="Genomic_DNA"/>
</dbReference>
<dbReference type="Proteomes" id="UP000315003">
    <property type="component" value="Chromosome"/>
</dbReference>
<dbReference type="AlphaFoldDB" id="A0A517SNM4"/>
<reference evidence="3 4" key="1">
    <citation type="submission" date="2019-02" db="EMBL/GenBank/DDBJ databases">
        <title>Deep-cultivation of Planctomycetes and their phenomic and genomic characterization uncovers novel biology.</title>
        <authorList>
            <person name="Wiegand S."/>
            <person name="Jogler M."/>
            <person name="Boedeker C."/>
            <person name="Pinto D."/>
            <person name="Vollmers J."/>
            <person name="Rivas-Marin E."/>
            <person name="Kohn T."/>
            <person name="Peeters S.H."/>
            <person name="Heuer A."/>
            <person name="Rast P."/>
            <person name="Oberbeckmann S."/>
            <person name="Bunk B."/>
            <person name="Jeske O."/>
            <person name="Meyerdierks A."/>
            <person name="Storesund J.E."/>
            <person name="Kallscheuer N."/>
            <person name="Luecker S."/>
            <person name="Lage O.M."/>
            <person name="Pohl T."/>
            <person name="Merkel B.J."/>
            <person name="Hornburger P."/>
            <person name="Mueller R.-W."/>
            <person name="Bruemmer F."/>
            <person name="Labrenz M."/>
            <person name="Spormann A.M."/>
            <person name="Op den Camp H."/>
            <person name="Overmann J."/>
            <person name="Amann R."/>
            <person name="Jetten M.S.M."/>
            <person name="Mascher T."/>
            <person name="Medema M.H."/>
            <person name="Devos D.P."/>
            <person name="Kaster A.-K."/>
            <person name="Ovreas L."/>
            <person name="Rohde M."/>
            <person name="Galperin M.Y."/>
            <person name="Jogler C."/>
        </authorList>
    </citation>
    <scope>NUCLEOTIDE SEQUENCE [LARGE SCALE GENOMIC DNA]</scope>
    <source>
        <strain evidence="3 4">SV_7m_r</strain>
    </source>
</reference>
<proteinExistence type="predicted"/>
<evidence type="ECO:0000313" key="4">
    <source>
        <dbReference type="Proteomes" id="UP000315003"/>
    </source>
</evidence>
<keyword evidence="2" id="KW-0812">Transmembrane</keyword>
<feature type="region of interest" description="Disordered" evidence="1">
    <location>
        <begin position="1"/>
        <end position="30"/>
    </location>
</feature>
<keyword evidence="2" id="KW-0472">Membrane</keyword>
<sequence length="319" mass="35145">MNAALDPNHADKPQPASQTQRPASQNPAPRQAVELKVSRFESVTSLLLAVMLLLGCFAMLLLAIWLLSGEPHQHSPERPFPTLSSSAAPGKSQRDFLPPSPDEIVKLQEPTLEEAIVQISKVAASAAASTDHLLASRQSDGGNDGLADGRHWDRDGVSEDRGPKHDFVPEHARWEIAFNAKSKQDYARQLDHFSIELAAFGGGKAGIDTATSLASNPTAGHIGDPSTENRLHFSWKRQNPLLQYDRQLLAAAGIDTEGREIIRFIDDSLRQKLLSMEQLACEEAGKAFPQSIRKTYFECVSVSGKYQFRIVEQRYQIGR</sequence>
<feature type="transmembrane region" description="Helical" evidence="2">
    <location>
        <begin position="46"/>
        <end position="67"/>
    </location>
</feature>
<feature type="compositionally biased region" description="Polar residues" evidence="1">
    <location>
        <begin position="15"/>
        <end position="28"/>
    </location>
</feature>
<evidence type="ECO:0000256" key="2">
    <source>
        <dbReference type="SAM" id="Phobius"/>
    </source>
</evidence>
<gene>
    <name evidence="3" type="ORF">SV7mr_02190</name>
</gene>
<accession>A0A517SNM4</accession>
<evidence type="ECO:0000313" key="3">
    <source>
        <dbReference type="EMBL" id="QDT57735.1"/>
    </source>
</evidence>
<dbReference type="OrthoDB" id="264874at2"/>
<keyword evidence="2" id="KW-1133">Transmembrane helix</keyword>
<feature type="region of interest" description="Disordered" evidence="1">
    <location>
        <begin position="73"/>
        <end position="101"/>
    </location>
</feature>
<evidence type="ECO:0000256" key="1">
    <source>
        <dbReference type="SAM" id="MobiDB-lite"/>
    </source>
</evidence>
<feature type="region of interest" description="Disordered" evidence="1">
    <location>
        <begin position="135"/>
        <end position="166"/>
    </location>
</feature>